<gene>
    <name evidence="2" type="ORF">EUB48_02605</name>
</gene>
<dbReference type="RefSeq" id="WP_142817488.1">
    <property type="nucleotide sequence ID" value="NZ_CP035503.1"/>
</dbReference>
<reference evidence="2 3" key="1">
    <citation type="submission" date="2019-01" db="EMBL/GenBank/DDBJ databases">
        <title>Genomic insights into a novel species Rhodoferax sp.</title>
        <authorList>
            <person name="Jin L."/>
        </authorList>
    </citation>
    <scope>NUCLEOTIDE SEQUENCE [LARGE SCALE GENOMIC DNA]</scope>
    <source>
        <strain evidence="2 3">CHu59-6-5</strain>
    </source>
</reference>
<proteinExistence type="predicted"/>
<protein>
    <submittedName>
        <fullName evidence="2">Uncharacterized protein</fullName>
    </submittedName>
</protein>
<dbReference type="Proteomes" id="UP000316798">
    <property type="component" value="Chromosome"/>
</dbReference>
<dbReference type="EMBL" id="CP035503">
    <property type="protein sequence ID" value="QDL36312.1"/>
    <property type="molecule type" value="Genomic_DNA"/>
</dbReference>
<organism evidence="2 3">
    <name type="scientific">Rhodoferax sediminis</name>
    <dbReference type="NCBI Taxonomy" id="2509614"/>
    <lineage>
        <taxon>Bacteria</taxon>
        <taxon>Pseudomonadati</taxon>
        <taxon>Pseudomonadota</taxon>
        <taxon>Betaproteobacteria</taxon>
        <taxon>Burkholderiales</taxon>
        <taxon>Comamonadaceae</taxon>
        <taxon>Rhodoferax</taxon>
    </lineage>
</organism>
<sequence length="70" mass="8168">MQSIWSWALPGIVLVLVLVLVALLYLKFVRAPSPRDDRYTSEALLTPAQADLLVTCKRCFRARRCWRTYR</sequence>
<dbReference type="KEGG" id="rhf:EUB48_02605"/>
<keyword evidence="1" id="KW-0472">Membrane</keyword>
<accession>A0A515D7C3</accession>
<feature type="transmembrane region" description="Helical" evidence="1">
    <location>
        <begin position="6"/>
        <end position="26"/>
    </location>
</feature>
<evidence type="ECO:0000313" key="2">
    <source>
        <dbReference type="EMBL" id="QDL36312.1"/>
    </source>
</evidence>
<keyword evidence="1" id="KW-0812">Transmembrane</keyword>
<dbReference type="AlphaFoldDB" id="A0A515D7C3"/>
<evidence type="ECO:0000313" key="3">
    <source>
        <dbReference type="Proteomes" id="UP000316798"/>
    </source>
</evidence>
<name>A0A515D7C3_9BURK</name>
<keyword evidence="1" id="KW-1133">Transmembrane helix</keyword>
<evidence type="ECO:0000256" key="1">
    <source>
        <dbReference type="SAM" id="Phobius"/>
    </source>
</evidence>
<keyword evidence="3" id="KW-1185">Reference proteome</keyword>